<dbReference type="AlphaFoldDB" id="A0A8S3XUQ0"/>
<proteinExistence type="predicted"/>
<evidence type="ECO:0000313" key="3">
    <source>
        <dbReference type="EMBL" id="CAG5042748.1"/>
    </source>
</evidence>
<reference evidence="3" key="1">
    <citation type="submission" date="2021-04" db="EMBL/GenBank/DDBJ databases">
        <authorList>
            <person name="Tunstrom K."/>
        </authorList>
    </citation>
    <scope>NUCLEOTIDE SEQUENCE</scope>
</reference>
<evidence type="ECO:0000313" key="4">
    <source>
        <dbReference type="Proteomes" id="UP000691718"/>
    </source>
</evidence>
<sequence>MVSKNCKNSEIEEPLRQLETDEISDDRWESEGDDLDYFSTREDVHVRVQALEDDFETCDGNLYYLVMITSTSQTLLLYMTIITI</sequence>
<feature type="region of interest" description="Disordered" evidence="1">
    <location>
        <begin position="1"/>
        <end position="31"/>
    </location>
</feature>
<feature type="compositionally biased region" description="Basic and acidic residues" evidence="1">
    <location>
        <begin position="7"/>
        <end position="30"/>
    </location>
</feature>
<evidence type="ECO:0000256" key="2">
    <source>
        <dbReference type="SAM" id="Phobius"/>
    </source>
</evidence>
<accession>A0A8S3XUQ0</accession>
<dbReference type="EMBL" id="CAJQZP010001376">
    <property type="protein sequence ID" value="CAG5042748.1"/>
    <property type="molecule type" value="Genomic_DNA"/>
</dbReference>
<dbReference type="OrthoDB" id="122438at2759"/>
<comment type="caution">
    <text evidence="3">The sequence shown here is derived from an EMBL/GenBank/DDBJ whole genome shotgun (WGS) entry which is preliminary data.</text>
</comment>
<gene>
    <name evidence="3" type="ORF">PAPOLLO_LOCUS22533</name>
</gene>
<dbReference type="Proteomes" id="UP000691718">
    <property type="component" value="Unassembled WGS sequence"/>
</dbReference>
<name>A0A8S3XUQ0_PARAO</name>
<evidence type="ECO:0000256" key="1">
    <source>
        <dbReference type="SAM" id="MobiDB-lite"/>
    </source>
</evidence>
<protein>
    <submittedName>
        <fullName evidence="3">(apollo) hypothetical protein</fullName>
    </submittedName>
</protein>
<organism evidence="3 4">
    <name type="scientific">Parnassius apollo</name>
    <name type="common">Apollo butterfly</name>
    <name type="synonym">Papilio apollo</name>
    <dbReference type="NCBI Taxonomy" id="110799"/>
    <lineage>
        <taxon>Eukaryota</taxon>
        <taxon>Metazoa</taxon>
        <taxon>Ecdysozoa</taxon>
        <taxon>Arthropoda</taxon>
        <taxon>Hexapoda</taxon>
        <taxon>Insecta</taxon>
        <taxon>Pterygota</taxon>
        <taxon>Neoptera</taxon>
        <taxon>Endopterygota</taxon>
        <taxon>Lepidoptera</taxon>
        <taxon>Glossata</taxon>
        <taxon>Ditrysia</taxon>
        <taxon>Papilionoidea</taxon>
        <taxon>Papilionidae</taxon>
        <taxon>Parnassiinae</taxon>
        <taxon>Parnassini</taxon>
        <taxon>Parnassius</taxon>
        <taxon>Parnassius</taxon>
    </lineage>
</organism>
<keyword evidence="2" id="KW-0812">Transmembrane</keyword>
<keyword evidence="2" id="KW-1133">Transmembrane helix</keyword>
<keyword evidence="4" id="KW-1185">Reference proteome</keyword>
<keyword evidence="2" id="KW-0472">Membrane</keyword>
<feature type="transmembrane region" description="Helical" evidence="2">
    <location>
        <begin position="62"/>
        <end position="81"/>
    </location>
</feature>